<accession>A0ABN9RHV7</accession>
<gene>
    <name evidence="1" type="ORF">PCOR1329_LOCUS20851</name>
</gene>
<comment type="caution">
    <text evidence="1">The sequence shown here is derived from an EMBL/GenBank/DDBJ whole genome shotgun (WGS) entry which is preliminary data.</text>
</comment>
<proteinExistence type="predicted"/>
<dbReference type="Proteomes" id="UP001189429">
    <property type="component" value="Unassembled WGS sequence"/>
</dbReference>
<evidence type="ECO:0000313" key="1">
    <source>
        <dbReference type="EMBL" id="CAK0818675.1"/>
    </source>
</evidence>
<sequence>MLPSAPGRPAALPDDVVESSILPRPLTRLSDQLKASAAGAPSLGSGGHFDGDCRPCTYGHQGRCISGVWGTKCHHQHFKTRGRLARLQPGKGRDALPSIGSSFPAAQIFH</sequence>
<keyword evidence="2" id="KW-1185">Reference proteome</keyword>
<reference evidence="1" key="1">
    <citation type="submission" date="2023-10" db="EMBL/GenBank/DDBJ databases">
        <authorList>
            <person name="Chen Y."/>
            <person name="Shah S."/>
            <person name="Dougan E. K."/>
            <person name="Thang M."/>
            <person name="Chan C."/>
        </authorList>
    </citation>
    <scope>NUCLEOTIDE SEQUENCE [LARGE SCALE GENOMIC DNA]</scope>
</reference>
<name>A0ABN9RHV7_9DINO</name>
<evidence type="ECO:0000313" key="2">
    <source>
        <dbReference type="Proteomes" id="UP001189429"/>
    </source>
</evidence>
<protein>
    <submittedName>
        <fullName evidence="1">Uncharacterized protein</fullName>
    </submittedName>
</protein>
<dbReference type="EMBL" id="CAUYUJ010006781">
    <property type="protein sequence ID" value="CAK0818675.1"/>
    <property type="molecule type" value="Genomic_DNA"/>
</dbReference>
<organism evidence="1 2">
    <name type="scientific">Prorocentrum cordatum</name>
    <dbReference type="NCBI Taxonomy" id="2364126"/>
    <lineage>
        <taxon>Eukaryota</taxon>
        <taxon>Sar</taxon>
        <taxon>Alveolata</taxon>
        <taxon>Dinophyceae</taxon>
        <taxon>Prorocentrales</taxon>
        <taxon>Prorocentraceae</taxon>
        <taxon>Prorocentrum</taxon>
    </lineage>
</organism>